<reference evidence="5" key="1">
    <citation type="submission" date="2017-05" db="EMBL/GenBank/DDBJ databases">
        <authorList>
            <person name="Song R."/>
            <person name="Chenine A.L."/>
            <person name="Ruprecht R.M."/>
        </authorList>
    </citation>
    <scope>NUCLEOTIDE SEQUENCE</scope>
    <source>
        <strain evidence="5">ACA-DC 3411</strain>
    </source>
</reference>
<reference evidence="4 7" key="3">
    <citation type="submission" date="2019-07" db="EMBL/GenBank/DDBJ databases">
        <title>Whole genome shotgun sequence of Lactobacillus zymae NBRC 107157.</title>
        <authorList>
            <person name="Hosoyama A."/>
            <person name="Uohara A."/>
            <person name="Ohji S."/>
            <person name="Ichikawa N."/>
        </authorList>
    </citation>
    <scope>NUCLEOTIDE SEQUENCE [LARGE SCALE GENOMIC DNA]</scope>
    <source>
        <strain evidence="4 7">NBRC 107157</strain>
    </source>
</reference>
<proteinExistence type="predicted"/>
<dbReference type="Pfam" id="PF00440">
    <property type="entry name" value="TetR_N"/>
    <property type="match status" value="1"/>
</dbReference>
<sequence>MATKQETDQRILTAFSELVLKYGYHGTTTRKIAERAGVNESTVFRHFKDKHHLLDRLIDLYIDDIDHLNETFQIDGDIETDLQRVAELYATFIQRHQAVSLLGVKEGNQFPEIRQAVKKLPLQFAVSLTNTFNQMVESGEISAQVNVPQEVSNFILINFGNAVFNDVYSYGELGIPLDRFMQENIKTFAQHLK</sequence>
<evidence type="ECO:0000256" key="1">
    <source>
        <dbReference type="ARBA" id="ARBA00023125"/>
    </source>
</evidence>
<keyword evidence="1 2" id="KW-0238">DNA-binding</keyword>
<reference evidence="6" key="2">
    <citation type="submission" date="2017-05" db="EMBL/GenBank/DDBJ databases">
        <authorList>
            <person name="Papadimitriou K."/>
        </authorList>
    </citation>
    <scope>NUCLEOTIDE SEQUENCE [LARGE SCALE GENOMIC DNA]</scope>
    <source>
        <strain evidence="6">ACA-DC 3411</strain>
    </source>
</reference>
<evidence type="ECO:0000313" key="5">
    <source>
        <dbReference type="EMBL" id="SMS15003.1"/>
    </source>
</evidence>
<dbReference type="InterPro" id="IPR001647">
    <property type="entry name" value="HTH_TetR"/>
</dbReference>
<dbReference type="EMBL" id="LT854705">
    <property type="protein sequence ID" value="SMS15003.1"/>
    <property type="molecule type" value="Genomic_DNA"/>
</dbReference>
<dbReference type="InterPro" id="IPR009057">
    <property type="entry name" value="Homeodomain-like_sf"/>
</dbReference>
<dbReference type="GO" id="GO:0003700">
    <property type="term" value="F:DNA-binding transcription factor activity"/>
    <property type="evidence" value="ECO:0007669"/>
    <property type="project" value="TreeGrafter"/>
</dbReference>
<evidence type="ECO:0000256" key="2">
    <source>
        <dbReference type="PROSITE-ProRule" id="PRU00335"/>
    </source>
</evidence>
<evidence type="ECO:0000313" key="7">
    <source>
        <dbReference type="Proteomes" id="UP000321794"/>
    </source>
</evidence>
<evidence type="ECO:0000313" key="4">
    <source>
        <dbReference type="EMBL" id="GEO73182.1"/>
    </source>
</evidence>
<name>A0A1Y6K1N4_9LACO</name>
<dbReference type="AlphaFoldDB" id="A0A1Y6K1N4"/>
<dbReference type="PROSITE" id="PS50977">
    <property type="entry name" value="HTH_TETR_2"/>
    <property type="match status" value="1"/>
</dbReference>
<dbReference type="GO" id="GO:0000976">
    <property type="term" value="F:transcription cis-regulatory region binding"/>
    <property type="evidence" value="ECO:0007669"/>
    <property type="project" value="TreeGrafter"/>
</dbReference>
<dbReference type="Proteomes" id="UP000321794">
    <property type="component" value="Unassembled WGS sequence"/>
</dbReference>
<dbReference type="RefSeq" id="WP_057730439.1">
    <property type="nucleotide sequence ID" value="NZ_BJZK01000041.1"/>
</dbReference>
<feature type="DNA-binding region" description="H-T-H motif" evidence="2">
    <location>
        <begin position="28"/>
        <end position="47"/>
    </location>
</feature>
<dbReference type="PANTHER" id="PTHR30055:SF226">
    <property type="entry name" value="HTH-TYPE TRANSCRIPTIONAL REGULATOR PKSA"/>
    <property type="match status" value="1"/>
</dbReference>
<dbReference type="SUPFAM" id="SSF46689">
    <property type="entry name" value="Homeodomain-like"/>
    <property type="match status" value="1"/>
</dbReference>
<dbReference type="InterPro" id="IPR050109">
    <property type="entry name" value="HTH-type_TetR-like_transc_reg"/>
</dbReference>
<dbReference type="Gene3D" id="1.10.357.10">
    <property type="entry name" value="Tetracycline Repressor, domain 2"/>
    <property type="match status" value="1"/>
</dbReference>
<dbReference type="PRINTS" id="PR00455">
    <property type="entry name" value="HTHTETR"/>
</dbReference>
<organism evidence="5 6">
    <name type="scientific">Levilactobacillus zymae</name>
    <dbReference type="NCBI Taxonomy" id="267363"/>
    <lineage>
        <taxon>Bacteria</taxon>
        <taxon>Bacillati</taxon>
        <taxon>Bacillota</taxon>
        <taxon>Bacilli</taxon>
        <taxon>Lactobacillales</taxon>
        <taxon>Lactobacillaceae</taxon>
        <taxon>Levilactobacillus</taxon>
    </lineage>
</organism>
<dbReference type="EMBL" id="BJZK01000041">
    <property type="protein sequence ID" value="GEO73182.1"/>
    <property type="molecule type" value="Genomic_DNA"/>
</dbReference>
<feature type="domain" description="HTH tetR-type" evidence="3">
    <location>
        <begin position="5"/>
        <end position="65"/>
    </location>
</feature>
<keyword evidence="7" id="KW-1185">Reference proteome</keyword>
<protein>
    <submittedName>
        <fullName evidence="5">Transcriptional regulator, TetR family</fullName>
    </submittedName>
</protein>
<dbReference type="Proteomes" id="UP000195412">
    <property type="component" value="Chromosome I"/>
</dbReference>
<gene>
    <name evidence="5" type="ORF">LZ3411_1953</name>
    <name evidence="4" type="ORF">LZY01_23500</name>
</gene>
<accession>A0A1Y6K1N4</accession>
<dbReference type="PANTHER" id="PTHR30055">
    <property type="entry name" value="HTH-TYPE TRANSCRIPTIONAL REGULATOR RUTR"/>
    <property type="match status" value="1"/>
</dbReference>
<evidence type="ECO:0000313" key="6">
    <source>
        <dbReference type="Proteomes" id="UP000195412"/>
    </source>
</evidence>
<dbReference type="KEGG" id="lzy:LZ3411_1953"/>
<evidence type="ECO:0000259" key="3">
    <source>
        <dbReference type="PROSITE" id="PS50977"/>
    </source>
</evidence>